<evidence type="ECO:0000313" key="1">
    <source>
        <dbReference type="EMBL" id="VDP55233.1"/>
    </source>
</evidence>
<reference evidence="1 2" key="1">
    <citation type="submission" date="2018-11" db="EMBL/GenBank/DDBJ databases">
        <authorList>
            <consortium name="Pathogen Informatics"/>
        </authorList>
    </citation>
    <scope>NUCLEOTIDE SEQUENCE [LARGE SCALE GENOMIC DNA]</scope>
</reference>
<dbReference type="AlphaFoldDB" id="A0A183GTK0"/>
<sequence length="181" mass="20796">MLGEEWTGISHFNRTPPDVGIITRHEIHLHSYADTSKGIGVRILVDSWYFINFWSVHLDYLSYGPYAAYNKLATSINQILAGEHPRHGNGREQNAEELRNNSRMSAWRRKSDIVPVIVCGDFNCPSHLDWTDTTADKHGGWSVKWPATKIMEEMNFIDSFRDLHPDVHSEPGVARVMYILF</sequence>
<keyword evidence="2" id="KW-1185">Reference proteome</keyword>
<dbReference type="PANTHER" id="PTHR41349:SF1">
    <property type="entry name" value="PROTEIN CBG08683"/>
    <property type="match status" value="1"/>
</dbReference>
<dbReference type="InterPro" id="IPR036691">
    <property type="entry name" value="Endo/exonu/phosph_ase_sf"/>
</dbReference>
<evidence type="ECO:0000313" key="2">
    <source>
        <dbReference type="Proteomes" id="UP000050761"/>
    </source>
</evidence>
<dbReference type="Gene3D" id="3.60.10.10">
    <property type="entry name" value="Endonuclease/exonuclease/phosphatase"/>
    <property type="match status" value="1"/>
</dbReference>
<accession>A0A183GTK0</accession>
<dbReference type="OrthoDB" id="276515at2759"/>
<organism evidence="2 3">
    <name type="scientific">Heligmosomoides polygyrus</name>
    <name type="common">Parasitic roundworm</name>
    <dbReference type="NCBI Taxonomy" id="6339"/>
    <lineage>
        <taxon>Eukaryota</taxon>
        <taxon>Metazoa</taxon>
        <taxon>Ecdysozoa</taxon>
        <taxon>Nematoda</taxon>
        <taxon>Chromadorea</taxon>
        <taxon>Rhabditida</taxon>
        <taxon>Rhabditina</taxon>
        <taxon>Rhabditomorpha</taxon>
        <taxon>Strongyloidea</taxon>
        <taxon>Heligmosomidae</taxon>
        <taxon>Heligmosomoides</taxon>
    </lineage>
</organism>
<dbReference type="EMBL" id="UZAH01039031">
    <property type="protein sequence ID" value="VDP55233.1"/>
    <property type="molecule type" value="Genomic_DNA"/>
</dbReference>
<proteinExistence type="predicted"/>
<reference evidence="3" key="2">
    <citation type="submission" date="2019-09" db="UniProtKB">
        <authorList>
            <consortium name="WormBaseParasite"/>
        </authorList>
    </citation>
    <scope>IDENTIFICATION</scope>
</reference>
<gene>
    <name evidence="1" type="ORF">HPBE_LOCUS26018</name>
</gene>
<dbReference type="PANTHER" id="PTHR41349">
    <property type="match status" value="1"/>
</dbReference>
<dbReference type="Proteomes" id="UP000050761">
    <property type="component" value="Unassembled WGS sequence"/>
</dbReference>
<dbReference type="SUPFAM" id="SSF56219">
    <property type="entry name" value="DNase I-like"/>
    <property type="match status" value="1"/>
</dbReference>
<dbReference type="WBParaSite" id="HPBE_0002602001-mRNA-1">
    <property type="protein sequence ID" value="HPBE_0002602001-mRNA-1"/>
    <property type="gene ID" value="HPBE_0002602001"/>
</dbReference>
<protein>
    <submittedName>
        <fullName evidence="3">Endo/exonuclease/phosphatase domain-containing protein</fullName>
    </submittedName>
</protein>
<evidence type="ECO:0000313" key="3">
    <source>
        <dbReference type="WBParaSite" id="HPBE_0002602001-mRNA-1"/>
    </source>
</evidence>
<accession>A0A3P8IB85</accession>
<name>A0A183GTK0_HELPZ</name>